<evidence type="ECO:0000259" key="1">
    <source>
        <dbReference type="Pfam" id="PF01909"/>
    </source>
</evidence>
<comment type="caution">
    <text evidence="2">The sequence shown here is derived from an EMBL/GenBank/DDBJ whole genome shotgun (WGS) entry which is preliminary data.</text>
</comment>
<dbReference type="Pfam" id="PF01909">
    <property type="entry name" value="NTP_transf_2"/>
    <property type="match status" value="1"/>
</dbReference>
<dbReference type="PANTHER" id="PTHR33933:SF1">
    <property type="entry name" value="PROTEIN ADENYLYLTRANSFERASE MNTA-RELATED"/>
    <property type="match status" value="1"/>
</dbReference>
<dbReference type="InterPro" id="IPR043519">
    <property type="entry name" value="NT_sf"/>
</dbReference>
<dbReference type="CDD" id="cd05403">
    <property type="entry name" value="NT_KNTase_like"/>
    <property type="match status" value="1"/>
</dbReference>
<sequence>MEIQDEDQIGERVDQLRRRIVAALKPTQIVLFGSHARGEARPDSDVDLLVVHDTDRTNRDVRRQLEQLFLDRRFGLDLIVRTPEEVRRNVADGNPFYTRHIFDEGQVLYSTGKSTRRACKTRPFRGGKSCRCANPSRRSK</sequence>
<reference evidence="2" key="1">
    <citation type="submission" date="2022-08" db="EMBL/GenBank/DDBJ databases">
        <title>Genomic Encyclopedia of Type Strains, Phase V (KMG-V): Genome sequencing to study the core and pangenomes of soil and plant-associated prokaryotes.</title>
        <authorList>
            <person name="Whitman W."/>
        </authorList>
    </citation>
    <scope>NUCLEOTIDE SEQUENCE</scope>
    <source>
        <strain evidence="2">SP2017</strain>
    </source>
</reference>
<dbReference type="Proteomes" id="UP001155010">
    <property type="component" value="Unassembled WGS sequence"/>
</dbReference>
<dbReference type="RefSeq" id="WP_423819888.1">
    <property type="nucleotide sequence ID" value="NZ_JANUBB010000021.1"/>
</dbReference>
<dbReference type="AlphaFoldDB" id="A0A9X2UBJ2"/>
<gene>
    <name evidence="2" type="ORF">GGP83_003269</name>
</gene>
<feature type="domain" description="Polymerase nucleotidyl transferase" evidence="1">
    <location>
        <begin position="15"/>
        <end position="106"/>
    </location>
</feature>
<dbReference type="InterPro" id="IPR002934">
    <property type="entry name" value="Polymerase_NTP_transf_dom"/>
</dbReference>
<dbReference type="Gene3D" id="3.30.460.10">
    <property type="entry name" value="Beta Polymerase, domain 2"/>
    <property type="match status" value="1"/>
</dbReference>
<name>A0A9X2UBJ2_9BACT</name>
<dbReference type="GO" id="GO:0016779">
    <property type="term" value="F:nucleotidyltransferase activity"/>
    <property type="evidence" value="ECO:0007669"/>
    <property type="project" value="InterPro"/>
</dbReference>
<evidence type="ECO:0000313" key="3">
    <source>
        <dbReference type="Proteomes" id="UP001155010"/>
    </source>
</evidence>
<dbReference type="SUPFAM" id="SSF81301">
    <property type="entry name" value="Nucleotidyltransferase"/>
    <property type="match status" value="1"/>
</dbReference>
<dbReference type="PANTHER" id="PTHR33933">
    <property type="entry name" value="NUCLEOTIDYLTRANSFERASE"/>
    <property type="match status" value="1"/>
</dbReference>
<dbReference type="EMBL" id="JANUBB010000021">
    <property type="protein sequence ID" value="MCS3953294.1"/>
    <property type="molecule type" value="Genomic_DNA"/>
</dbReference>
<organism evidence="2 3">
    <name type="scientific">Salinibacter ruber</name>
    <dbReference type="NCBI Taxonomy" id="146919"/>
    <lineage>
        <taxon>Bacteria</taxon>
        <taxon>Pseudomonadati</taxon>
        <taxon>Rhodothermota</taxon>
        <taxon>Rhodothermia</taxon>
        <taxon>Rhodothermales</taxon>
        <taxon>Salinibacteraceae</taxon>
        <taxon>Salinibacter</taxon>
    </lineage>
</organism>
<dbReference type="InterPro" id="IPR052548">
    <property type="entry name" value="Type_VII_TA_antitoxin"/>
</dbReference>
<protein>
    <submittedName>
        <fullName evidence="2">Nucleotidyltransferase</fullName>
    </submittedName>
</protein>
<evidence type="ECO:0000313" key="2">
    <source>
        <dbReference type="EMBL" id="MCS3953294.1"/>
    </source>
</evidence>
<accession>A0A9X2UBJ2</accession>
<proteinExistence type="predicted"/>